<name>A0A812N4M7_9DINO</name>
<evidence type="ECO:0008006" key="4">
    <source>
        <dbReference type="Google" id="ProtNLM"/>
    </source>
</evidence>
<protein>
    <recommendedName>
        <fullName evidence="4">Methyltransferase domain-containing protein</fullName>
    </recommendedName>
</protein>
<evidence type="ECO:0000313" key="2">
    <source>
        <dbReference type="EMBL" id="CAE7288710.1"/>
    </source>
</evidence>
<keyword evidence="1" id="KW-0732">Signal</keyword>
<accession>A0A812N4M7</accession>
<sequence>MRICRAGFPLGLSLVVLAAGRSSGSSGSCQAAAQAQIRRAPDGKGMATTSSHIFKSQLAEHFCEHGAGMTVLELGTHHGHTTAVLAAIFRKVIAVDILKSSLDMAARHVGELANVFLLSLDLRAADWQAIASNDVSVVLVGANHDYQAVLSGVRNALSYFPSLRFLVFDDYFQDSVHRAVTELEEAGVLVNCEALGAGWDGRHWYVRSSRVNRSEGRICQAGHGNLGQLLKQSFLNRSFYVYRLPLNMHPSGYMRFLPDGSLQSSQWSDGAWRLPQDPGLLDDFLLLSIPGLSHEPLLLQFNQRRVAFLLCNFHTKEAEWFGLVADVLEQPFMLANQGFR</sequence>
<dbReference type="OrthoDB" id="411852at2759"/>
<dbReference type="Gene3D" id="3.40.50.150">
    <property type="entry name" value="Vaccinia Virus protein VP39"/>
    <property type="match status" value="1"/>
</dbReference>
<dbReference type="EMBL" id="CAJNDS010001902">
    <property type="protein sequence ID" value="CAE7288710.1"/>
    <property type="molecule type" value="Genomic_DNA"/>
</dbReference>
<reference evidence="2" key="1">
    <citation type="submission" date="2021-02" db="EMBL/GenBank/DDBJ databases">
        <authorList>
            <person name="Dougan E. K."/>
            <person name="Rhodes N."/>
            <person name="Thang M."/>
            <person name="Chan C."/>
        </authorList>
    </citation>
    <scope>NUCLEOTIDE SEQUENCE</scope>
</reference>
<dbReference type="AlphaFoldDB" id="A0A812N4M7"/>
<keyword evidence="3" id="KW-1185">Reference proteome</keyword>
<dbReference type="SUPFAM" id="SSF53335">
    <property type="entry name" value="S-adenosyl-L-methionine-dependent methyltransferases"/>
    <property type="match status" value="1"/>
</dbReference>
<feature type="chain" id="PRO_5032319942" description="Methyltransferase domain-containing protein" evidence="1">
    <location>
        <begin position="25"/>
        <end position="340"/>
    </location>
</feature>
<evidence type="ECO:0000256" key="1">
    <source>
        <dbReference type="SAM" id="SignalP"/>
    </source>
</evidence>
<evidence type="ECO:0000313" key="3">
    <source>
        <dbReference type="Proteomes" id="UP000604046"/>
    </source>
</evidence>
<dbReference type="InterPro" id="IPR029063">
    <property type="entry name" value="SAM-dependent_MTases_sf"/>
</dbReference>
<feature type="signal peptide" evidence="1">
    <location>
        <begin position="1"/>
        <end position="24"/>
    </location>
</feature>
<proteinExistence type="predicted"/>
<gene>
    <name evidence="2" type="ORF">SNAT2548_LOCUS15252</name>
</gene>
<dbReference type="Proteomes" id="UP000604046">
    <property type="component" value="Unassembled WGS sequence"/>
</dbReference>
<comment type="caution">
    <text evidence="2">The sequence shown here is derived from an EMBL/GenBank/DDBJ whole genome shotgun (WGS) entry which is preliminary data.</text>
</comment>
<organism evidence="2 3">
    <name type="scientific">Symbiodinium natans</name>
    <dbReference type="NCBI Taxonomy" id="878477"/>
    <lineage>
        <taxon>Eukaryota</taxon>
        <taxon>Sar</taxon>
        <taxon>Alveolata</taxon>
        <taxon>Dinophyceae</taxon>
        <taxon>Suessiales</taxon>
        <taxon>Symbiodiniaceae</taxon>
        <taxon>Symbiodinium</taxon>
    </lineage>
</organism>